<keyword evidence="1" id="KW-0732">Signal</keyword>
<name>A0A1H5TXZ6_9FIRM</name>
<dbReference type="SUPFAM" id="SSF53850">
    <property type="entry name" value="Periplasmic binding protein-like II"/>
    <property type="match status" value="1"/>
</dbReference>
<dbReference type="InterPro" id="IPR050490">
    <property type="entry name" value="Bact_solute-bd_prot1"/>
</dbReference>
<dbReference type="PANTHER" id="PTHR43649">
    <property type="entry name" value="ARABINOSE-BINDING PROTEIN-RELATED"/>
    <property type="match status" value="1"/>
</dbReference>
<dbReference type="EMBL" id="FNUL01000005">
    <property type="protein sequence ID" value="SEF66911.1"/>
    <property type="molecule type" value="Genomic_DNA"/>
</dbReference>
<dbReference type="InterPro" id="IPR006059">
    <property type="entry name" value="SBP"/>
</dbReference>
<evidence type="ECO:0000313" key="3">
    <source>
        <dbReference type="Proteomes" id="UP000236726"/>
    </source>
</evidence>
<accession>A0A1H5TXZ6</accession>
<proteinExistence type="predicted"/>
<dbReference type="RefSeq" id="WP_103952592.1">
    <property type="nucleotide sequence ID" value="NZ_FNUL01000005.1"/>
</dbReference>
<evidence type="ECO:0000256" key="1">
    <source>
        <dbReference type="SAM" id="SignalP"/>
    </source>
</evidence>
<keyword evidence="2" id="KW-0813">Transport</keyword>
<dbReference type="Proteomes" id="UP000236726">
    <property type="component" value="Unassembled WGS sequence"/>
</dbReference>
<feature type="signal peptide" evidence="1">
    <location>
        <begin position="1"/>
        <end position="25"/>
    </location>
</feature>
<organism evidence="2 3">
    <name type="scientific">Lachnospira multipara</name>
    <dbReference type="NCBI Taxonomy" id="28051"/>
    <lineage>
        <taxon>Bacteria</taxon>
        <taxon>Bacillati</taxon>
        <taxon>Bacillota</taxon>
        <taxon>Clostridia</taxon>
        <taxon>Lachnospirales</taxon>
        <taxon>Lachnospiraceae</taxon>
        <taxon>Lachnospira</taxon>
    </lineage>
</organism>
<protein>
    <submittedName>
        <fullName evidence="2">Multiple sugar transport system substrate-binding protein</fullName>
    </submittedName>
</protein>
<keyword evidence="3" id="KW-1185">Reference proteome</keyword>
<feature type="chain" id="PRO_5009285532" evidence="1">
    <location>
        <begin position="26"/>
        <end position="434"/>
    </location>
</feature>
<keyword evidence="2" id="KW-0762">Sugar transport</keyword>
<evidence type="ECO:0000313" key="2">
    <source>
        <dbReference type="EMBL" id="SEF66911.1"/>
    </source>
</evidence>
<dbReference type="Pfam" id="PF01547">
    <property type="entry name" value="SBP_bac_1"/>
    <property type="match status" value="1"/>
</dbReference>
<gene>
    <name evidence="2" type="ORF">SAMN05216537_105152</name>
</gene>
<dbReference type="Gene3D" id="3.40.190.10">
    <property type="entry name" value="Periplasmic binding protein-like II"/>
    <property type="match status" value="1"/>
</dbReference>
<sequence>MGRTVKRIVSVVFAAILLVSVPSCKKSNSESKEFRPKYDANINYKISVVGTYANFESLESEFERFYSYYPNGEIGYTYLDDYSNTIGPALAGQEPPDIYVVQPWMYGNEKYADLFNNAQDLSDEKLDIDLDCIREGVSWEMEDGQILTLPIFATSYGMLVNMDIFEKEGLKVPETYGELLEVSKKLKAAGYESPVMGANTMTTPGIGYTFAYPMFAKTVKDDRSVEDALNNLDPLAGETMRNSLTRLKEFVDSECIDINKCSREIENDYDAVIMRFFEGDVPMMLCSGDVVSGTKKRESKSEAFSNNPFKYDFYIAPSGDDGGYYMDSISILFCVNKNSANIDMTNEFIRFLTSQKELGLMAQEKRLITPTKDYSLDEVYASLSGFPDNRTISFRDTEILDTTVKQFRAAAYAVINNTMTVDEAVEKYGSIAVK</sequence>
<dbReference type="STRING" id="1410661.GCA_000702205_00961"/>
<reference evidence="2 3" key="1">
    <citation type="submission" date="2016-10" db="EMBL/GenBank/DDBJ databases">
        <authorList>
            <person name="de Groot N.N."/>
        </authorList>
    </citation>
    <scope>NUCLEOTIDE SEQUENCE [LARGE SCALE GENOMIC DNA]</scope>
    <source>
        <strain evidence="2 3">D15d</strain>
    </source>
</reference>
<dbReference type="AlphaFoldDB" id="A0A1H5TXZ6"/>